<dbReference type="EMBL" id="KQ435752">
    <property type="protein sequence ID" value="KOX76165.1"/>
    <property type="molecule type" value="Genomic_DNA"/>
</dbReference>
<gene>
    <name evidence="2" type="ORF">WN51_11905</name>
</gene>
<feature type="compositionally biased region" description="Basic and acidic residues" evidence="1">
    <location>
        <begin position="197"/>
        <end position="211"/>
    </location>
</feature>
<evidence type="ECO:0000313" key="3">
    <source>
        <dbReference type="Proteomes" id="UP000053105"/>
    </source>
</evidence>
<proteinExistence type="predicted"/>
<sequence>MSHHVLSNIGLLIFKRTGKVCPHSHFPVIKHLWCMDDTDSVFLEAKLSTRILNNLHISMICLKTQKQAGTRVTLMQTFEEFAPPRDETQTNPSQSPFHAQSLTVLDDVCTVVSLGRHAVNAGHGARAFLIAAIVLRKEGSMARITLRLGKSPRNITGNPSLRPMRNAYNSCNLLDGELWPRKRKLLYKLYRHKRSDSSKNLETLDTRKTLEISRNSPQTPESGENARKRPNDRPD</sequence>
<accession>A0A0M9A2W1</accession>
<feature type="compositionally biased region" description="Basic and acidic residues" evidence="1">
    <location>
        <begin position="224"/>
        <end position="235"/>
    </location>
</feature>
<dbReference type="Proteomes" id="UP000053105">
    <property type="component" value="Unassembled WGS sequence"/>
</dbReference>
<keyword evidence="3" id="KW-1185">Reference proteome</keyword>
<feature type="region of interest" description="Disordered" evidence="1">
    <location>
        <begin position="197"/>
        <end position="235"/>
    </location>
</feature>
<name>A0A0M9A2W1_9HYME</name>
<feature type="compositionally biased region" description="Polar residues" evidence="1">
    <location>
        <begin position="212"/>
        <end position="222"/>
    </location>
</feature>
<evidence type="ECO:0000313" key="2">
    <source>
        <dbReference type="EMBL" id="KOX76165.1"/>
    </source>
</evidence>
<dbReference type="AlphaFoldDB" id="A0A0M9A2W1"/>
<reference evidence="2 3" key="1">
    <citation type="submission" date="2015-07" db="EMBL/GenBank/DDBJ databases">
        <title>The genome of Melipona quadrifasciata.</title>
        <authorList>
            <person name="Pan H."/>
            <person name="Kapheim K."/>
        </authorList>
    </citation>
    <scope>NUCLEOTIDE SEQUENCE [LARGE SCALE GENOMIC DNA]</scope>
    <source>
        <strain evidence="2">0111107301</strain>
        <tissue evidence="2">Whole body</tissue>
    </source>
</reference>
<evidence type="ECO:0000256" key="1">
    <source>
        <dbReference type="SAM" id="MobiDB-lite"/>
    </source>
</evidence>
<organism evidence="2 3">
    <name type="scientific">Melipona quadrifasciata</name>
    <dbReference type="NCBI Taxonomy" id="166423"/>
    <lineage>
        <taxon>Eukaryota</taxon>
        <taxon>Metazoa</taxon>
        <taxon>Ecdysozoa</taxon>
        <taxon>Arthropoda</taxon>
        <taxon>Hexapoda</taxon>
        <taxon>Insecta</taxon>
        <taxon>Pterygota</taxon>
        <taxon>Neoptera</taxon>
        <taxon>Endopterygota</taxon>
        <taxon>Hymenoptera</taxon>
        <taxon>Apocrita</taxon>
        <taxon>Aculeata</taxon>
        <taxon>Apoidea</taxon>
        <taxon>Anthophila</taxon>
        <taxon>Apidae</taxon>
        <taxon>Melipona</taxon>
    </lineage>
</organism>
<protein>
    <submittedName>
        <fullName evidence="2">Uncharacterized protein</fullName>
    </submittedName>
</protein>